<gene>
    <name evidence="3" type="ORF">SEMRO_298_G111220.1</name>
</gene>
<evidence type="ECO:0000313" key="4">
    <source>
        <dbReference type="Proteomes" id="UP001153069"/>
    </source>
</evidence>
<sequence length="400" mass="46134">MSTLLVVTLALIGVALLSNYCVIFWRFLPKYNTPTLSVAAVEVFHNDTSSKPVITSSMKDPNNNNWCQSSLDYLKGTWVYDDNNNSTDLAYAYLTDQEEWAPRCNELQTAYLQSGNQSQLVPQFLRYKWQPNSCNLDHVWDREKFCRTLDGKTIGISGDSMSLQLANSIMGLSLGTVEQEQFITKRPLVEGEEGSWQLRVPLCPQQFQQQQKYSVNLVFHRWNAYKGREQDRQALGELLQESDYLILNWGLHPTTPTNPLATAMDDLAEFLHANWKPPQKKPERLFWRSTVVAHGKCSKYDAPIKLKKYDYHYMKLMGFIHKAYDGHIILKHDDQIVKPKLLAKLPNMTILRVEQMTMSRIDGHRVQGRNGVEDCLHYCEPGPVDSWAQLFYHHVVTLNM</sequence>
<feature type="domain" description="Trichome birefringence-like C-terminal" evidence="2">
    <location>
        <begin position="260"/>
        <end position="393"/>
    </location>
</feature>
<dbReference type="Pfam" id="PF13839">
    <property type="entry name" value="PC-Esterase"/>
    <property type="match status" value="1"/>
</dbReference>
<dbReference type="PANTHER" id="PTHR32285:SF48">
    <property type="entry name" value="PROTEIN TRICHOME BIREFRINGENCE-LIKE 19"/>
    <property type="match status" value="1"/>
</dbReference>
<reference evidence="3" key="1">
    <citation type="submission" date="2020-06" db="EMBL/GenBank/DDBJ databases">
        <authorList>
            <consortium name="Plant Systems Biology data submission"/>
        </authorList>
    </citation>
    <scope>NUCLEOTIDE SEQUENCE</scope>
    <source>
        <strain evidence="3">D6</strain>
    </source>
</reference>
<evidence type="ECO:0000256" key="1">
    <source>
        <dbReference type="ARBA" id="ARBA00007727"/>
    </source>
</evidence>
<comment type="similarity">
    <text evidence="1">Belongs to the PC-esterase family. TBL subfamily.</text>
</comment>
<dbReference type="GO" id="GO:0016413">
    <property type="term" value="F:O-acetyltransferase activity"/>
    <property type="evidence" value="ECO:0007669"/>
    <property type="project" value="InterPro"/>
</dbReference>
<keyword evidence="4" id="KW-1185">Reference proteome</keyword>
<comment type="caution">
    <text evidence="3">The sequence shown here is derived from an EMBL/GenBank/DDBJ whole genome shotgun (WGS) entry which is preliminary data.</text>
</comment>
<protein>
    <submittedName>
        <fullName evidence="3">Protein trichome birefringence-like</fullName>
    </submittedName>
</protein>
<dbReference type="PANTHER" id="PTHR32285">
    <property type="entry name" value="PROTEIN TRICHOME BIREFRINGENCE-LIKE 9-RELATED"/>
    <property type="match status" value="1"/>
</dbReference>
<dbReference type="AlphaFoldDB" id="A0A9N8DV37"/>
<organism evidence="3 4">
    <name type="scientific">Seminavis robusta</name>
    <dbReference type="NCBI Taxonomy" id="568900"/>
    <lineage>
        <taxon>Eukaryota</taxon>
        <taxon>Sar</taxon>
        <taxon>Stramenopiles</taxon>
        <taxon>Ochrophyta</taxon>
        <taxon>Bacillariophyta</taxon>
        <taxon>Bacillariophyceae</taxon>
        <taxon>Bacillariophycidae</taxon>
        <taxon>Naviculales</taxon>
        <taxon>Naviculaceae</taxon>
        <taxon>Seminavis</taxon>
    </lineage>
</organism>
<dbReference type="InterPro" id="IPR026057">
    <property type="entry name" value="TBL_C"/>
</dbReference>
<dbReference type="OrthoDB" id="630188at2759"/>
<evidence type="ECO:0000313" key="3">
    <source>
        <dbReference type="EMBL" id="CAB9507245.1"/>
    </source>
</evidence>
<accession>A0A9N8DV37</accession>
<dbReference type="Proteomes" id="UP001153069">
    <property type="component" value="Unassembled WGS sequence"/>
</dbReference>
<name>A0A9N8DV37_9STRA</name>
<proteinExistence type="inferred from homology"/>
<evidence type="ECO:0000259" key="2">
    <source>
        <dbReference type="Pfam" id="PF13839"/>
    </source>
</evidence>
<dbReference type="InterPro" id="IPR029962">
    <property type="entry name" value="TBL"/>
</dbReference>
<dbReference type="EMBL" id="CAICTM010000297">
    <property type="protein sequence ID" value="CAB9507245.1"/>
    <property type="molecule type" value="Genomic_DNA"/>
</dbReference>